<evidence type="ECO:0000256" key="1">
    <source>
        <dbReference type="SAM" id="Phobius"/>
    </source>
</evidence>
<dbReference type="Proteomes" id="UP000184485">
    <property type="component" value="Unassembled WGS sequence"/>
</dbReference>
<gene>
    <name evidence="2" type="ORF">SAMN02745157_0460</name>
</gene>
<dbReference type="AlphaFoldDB" id="A0A1M4UJ16"/>
<evidence type="ECO:0000313" key="2">
    <source>
        <dbReference type="EMBL" id="SHE56697.1"/>
    </source>
</evidence>
<name>A0A1M4UJ16_9HYPH</name>
<reference evidence="2 3" key="1">
    <citation type="submission" date="2016-11" db="EMBL/GenBank/DDBJ databases">
        <authorList>
            <person name="Jaros S."/>
            <person name="Januszkiewicz K."/>
            <person name="Wedrychowicz H."/>
        </authorList>
    </citation>
    <scope>NUCLEOTIDE SEQUENCE [LARGE SCALE GENOMIC DNA]</scope>
    <source>
        <strain evidence="2 3">DSM 19436</strain>
    </source>
</reference>
<feature type="transmembrane region" description="Helical" evidence="1">
    <location>
        <begin position="7"/>
        <end position="26"/>
    </location>
</feature>
<keyword evidence="1" id="KW-0812">Transmembrane</keyword>
<keyword evidence="1" id="KW-0472">Membrane</keyword>
<dbReference type="RefSeq" id="WP_073051108.1">
    <property type="nucleotide sequence ID" value="NZ_FQUP01000001.1"/>
</dbReference>
<organism evidence="2 3">
    <name type="scientific">Kaistia soli DSM 19436</name>
    <dbReference type="NCBI Taxonomy" id="1122133"/>
    <lineage>
        <taxon>Bacteria</taxon>
        <taxon>Pseudomonadati</taxon>
        <taxon>Pseudomonadota</taxon>
        <taxon>Alphaproteobacteria</taxon>
        <taxon>Hyphomicrobiales</taxon>
        <taxon>Kaistiaceae</taxon>
        <taxon>Kaistia</taxon>
    </lineage>
</organism>
<keyword evidence="1" id="KW-1133">Transmembrane helix</keyword>
<dbReference type="Pfam" id="PF07330">
    <property type="entry name" value="DUF1467"/>
    <property type="match status" value="1"/>
</dbReference>
<keyword evidence="3" id="KW-1185">Reference proteome</keyword>
<accession>A0A1M4UJ16</accession>
<feature type="transmembrane region" description="Helical" evidence="1">
    <location>
        <begin position="53"/>
        <end position="74"/>
    </location>
</feature>
<evidence type="ECO:0000313" key="3">
    <source>
        <dbReference type="Proteomes" id="UP000184485"/>
    </source>
</evidence>
<dbReference type="OrthoDB" id="9804637at2"/>
<sequence>MRIYSLIAIYFIIWWLVIFTILPFGIRTQEEEGEVTLGTTPSAPWRPMLIRKAIITSIISAILLAGLAYAYTVLGWTPERLSTMF</sequence>
<proteinExistence type="predicted"/>
<protein>
    <submittedName>
        <fullName evidence="2">Predicted secreted protein</fullName>
    </submittedName>
</protein>
<dbReference type="InterPro" id="IPR009935">
    <property type="entry name" value="DUF1467"/>
</dbReference>
<dbReference type="STRING" id="1122133.SAMN02745157_0460"/>
<dbReference type="EMBL" id="FQUP01000001">
    <property type="protein sequence ID" value="SHE56697.1"/>
    <property type="molecule type" value="Genomic_DNA"/>
</dbReference>